<proteinExistence type="predicted"/>
<name>A0A6J5LCX4_9CAUD</name>
<evidence type="ECO:0000313" key="1">
    <source>
        <dbReference type="EMBL" id="CAB4131342.1"/>
    </source>
</evidence>
<gene>
    <name evidence="1" type="ORF">UFOVP124_80</name>
</gene>
<accession>A0A6J5LCX4</accession>
<dbReference type="EMBL" id="LR796250">
    <property type="protein sequence ID" value="CAB4131342.1"/>
    <property type="molecule type" value="Genomic_DNA"/>
</dbReference>
<protein>
    <submittedName>
        <fullName evidence="1">Uncharacterized protein</fullName>
    </submittedName>
</protein>
<sequence length="68" mass="7842">MNEIAIDRLEDWKRRFTSEDRQVHDHIDAAIQAIKSGPRLTSNLKPAHPLIENEIKAAFNWIEAVSPH</sequence>
<reference evidence="1" key="1">
    <citation type="submission" date="2020-04" db="EMBL/GenBank/DDBJ databases">
        <authorList>
            <person name="Chiriac C."/>
            <person name="Salcher M."/>
            <person name="Ghai R."/>
            <person name="Kavagutti S V."/>
        </authorList>
    </citation>
    <scope>NUCLEOTIDE SEQUENCE</scope>
</reference>
<organism evidence="1">
    <name type="scientific">uncultured Caudovirales phage</name>
    <dbReference type="NCBI Taxonomy" id="2100421"/>
    <lineage>
        <taxon>Viruses</taxon>
        <taxon>Duplodnaviria</taxon>
        <taxon>Heunggongvirae</taxon>
        <taxon>Uroviricota</taxon>
        <taxon>Caudoviricetes</taxon>
        <taxon>Peduoviridae</taxon>
        <taxon>Maltschvirus</taxon>
        <taxon>Maltschvirus maltsch</taxon>
    </lineage>
</organism>